<dbReference type="InterPro" id="IPR002172">
    <property type="entry name" value="LDrepeatLR_classA_rpt"/>
</dbReference>
<dbReference type="SMART" id="SM00192">
    <property type="entry name" value="LDLa"/>
    <property type="match status" value="1"/>
</dbReference>
<evidence type="ECO:0000313" key="5">
    <source>
        <dbReference type="EMBL" id="CAD9346707.1"/>
    </source>
</evidence>
<evidence type="ECO:0000256" key="2">
    <source>
        <dbReference type="SAM" id="MobiDB-lite"/>
    </source>
</evidence>
<keyword evidence="3" id="KW-1133">Transmembrane helix</keyword>
<dbReference type="GO" id="GO:0006491">
    <property type="term" value="P:N-glycan processing"/>
    <property type="evidence" value="ECO:0007669"/>
    <property type="project" value="TreeGrafter"/>
</dbReference>
<evidence type="ECO:0000256" key="3">
    <source>
        <dbReference type="SAM" id="Phobius"/>
    </source>
</evidence>
<dbReference type="InterPro" id="IPR039794">
    <property type="entry name" value="Gtb1-like"/>
</dbReference>
<dbReference type="GO" id="GO:0017177">
    <property type="term" value="C:glucosidase II complex"/>
    <property type="evidence" value="ECO:0007669"/>
    <property type="project" value="TreeGrafter"/>
</dbReference>
<feature type="transmembrane region" description="Helical" evidence="3">
    <location>
        <begin position="42"/>
        <end position="63"/>
    </location>
</feature>
<feature type="domain" description="Glucosidase II beta subunit N-terminal" evidence="4">
    <location>
        <begin position="168"/>
        <end position="227"/>
    </location>
</feature>
<dbReference type="Pfam" id="PF12999">
    <property type="entry name" value="PRKCSH-like"/>
    <property type="match status" value="1"/>
</dbReference>
<dbReference type="PANTHER" id="PTHR12630:SF1">
    <property type="entry name" value="GLUCOSIDASE 2 SUBUNIT BETA"/>
    <property type="match status" value="1"/>
</dbReference>
<keyword evidence="3" id="KW-0812">Transmembrane</keyword>
<dbReference type="PANTHER" id="PTHR12630">
    <property type="entry name" value="N-LINKED OLIGOSACCHARIDE PROCESSING"/>
    <property type="match status" value="1"/>
</dbReference>
<dbReference type="SUPFAM" id="SSF57424">
    <property type="entry name" value="LDL receptor-like module"/>
    <property type="match status" value="1"/>
</dbReference>
<dbReference type="EMBL" id="HBGN01030280">
    <property type="protein sequence ID" value="CAD9346707.1"/>
    <property type="molecule type" value="Transcribed_RNA"/>
</dbReference>
<dbReference type="CDD" id="cd00112">
    <property type="entry name" value="LDLa"/>
    <property type="match status" value="1"/>
</dbReference>
<dbReference type="AlphaFoldDB" id="A0A6U3T758"/>
<sequence length="230" mass="26301">MLRQRQRKPILPDHDNSSSTDRKNRRRRKKRKNEQDEMRKRFWITLFFVLLFMCCCLAVKFYVAGGAEKKETYQNDESKRSLFQKSTKWGKALRGMGENESNKNIGSGDIDDRAFFKNLVKKSADYTAADENYFKNINSKKDIKLPPSQSDRNNTTTVECPDGSTGILNDDYCDCFDGSDEPHTSACSNILIQQKTFVCKDGSRKIYPSRVGDGIRDCKDGSDEEEVGGL</sequence>
<evidence type="ECO:0000256" key="1">
    <source>
        <dbReference type="ARBA" id="ARBA00023157"/>
    </source>
</evidence>
<gene>
    <name evidence="5" type="ORF">DBRI1063_LOCUS19509</name>
    <name evidence="6" type="ORF">DBRI1063_LOCUS19510</name>
</gene>
<dbReference type="EMBL" id="HBGN01030282">
    <property type="protein sequence ID" value="CAD9346710.1"/>
    <property type="molecule type" value="Transcribed_RNA"/>
</dbReference>
<reference evidence="6" key="1">
    <citation type="submission" date="2021-01" db="EMBL/GenBank/DDBJ databases">
        <authorList>
            <person name="Corre E."/>
            <person name="Pelletier E."/>
            <person name="Niang G."/>
            <person name="Scheremetjew M."/>
            <person name="Finn R."/>
            <person name="Kale V."/>
            <person name="Holt S."/>
            <person name="Cochrane G."/>
            <person name="Meng A."/>
            <person name="Brown T."/>
            <person name="Cohen L."/>
        </authorList>
    </citation>
    <scope>NUCLEOTIDE SEQUENCE</scope>
    <source>
        <strain evidence="6">Pop2</strain>
    </source>
</reference>
<feature type="compositionally biased region" description="Basic and acidic residues" evidence="2">
    <location>
        <begin position="10"/>
        <end position="22"/>
    </location>
</feature>
<protein>
    <recommendedName>
        <fullName evidence="4">Glucosidase II beta subunit N-terminal domain-containing protein</fullName>
    </recommendedName>
</protein>
<proteinExistence type="predicted"/>
<feature type="region of interest" description="Disordered" evidence="2">
    <location>
        <begin position="1"/>
        <end position="34"/>
    </location>
</feature>
<dbReference type="Gene3D" id="4.10.400.10">
    <property type="entry name" value="Low-density Lipoprotein Receptor"/>
    <property type="match status" value="1"/>
</dbReference>
<dbReference type="InterPro" id="IPR036055">
    <property type="entry name" value="LDL_receptor-like_sf"/>
</dbReference>
<keyword evidence="1" id="KW-1015">Disulfide bond</keyword>
<evidence type="ECO:0000259" key="4">
    <source>
        <dbReference type="Pfam" id="PF12999"/>
    </source>
</evidence>
<organism evidence="6">
    <name type="scientific">Ditylum brightwellii</name>
    <dbReference type="NCBI Taxonomy" id="49249"/>
    <lineage>
        <taxon>Eukaryota</taxon>
        <taxon>Sar</taxon>
        <taxon>Stramenopiles</taxon>
        <taxon>Ochrophyta</taxon>
        <taxon>Bacillariophyta</taxon>
        <taxon>Mediophyceae</taxon>
        <taxon>Lithodesmiophycidae</taxon>
        <taxon>Lithodesmiales</taxon>
        <taxon>Lithodesmiaceae</taxon>
        <taxon>Ditylum</taxon>
    </lineage>
</organism>
<feature type="compositionally biased region" description="Basic residues" evidence="2">
    <location>
        <begin position="23"/>
        <end position="32"/>
    </location>
</feature>
<evidence type="ECO:0000313" key="6">
    <source>
        <dbReference type="EMBL" id="CAD9346710.1"/>
    </source>
</evidence>
<dbReference type="InterPro" id="IPR028146">
    <property type="entry name" value="PRKCSH_N"/>
</dbReference>
<keyword evidence="3" id="KW-0472">Membrane</keyword>
<accession>A0A6U3T758</accession>
<name>A0A6U3T758_9STRA</name>